<dbReference type="InterPro" id="IPR052276">
    <property type="entry name" value="Diphthamide-biosynth_chaperone"/>
</dbReference>
<dbReference type="CDD" id="cd06257">
    <property type="entry name" value="DnaJ"/>
    <property type="match status" value="1"/>
</dbReference>
<evidence type="ECO:0000313" key="3">
    <source>
        <dbReference type="EMBL" id="CAK9087563.1"/>
    </source>
</evidence>
<dbReference type="InterPro" id="IPR036869">
    <property type="entry name" value="J_dom_sf"/>
</dbReference>
<feature type="domain" description="J" evidence="2">
    <location>
        <begin position="161"/>
        <end position="223"/>
    </location>
</feature>
<comment type="caution">
    <text evidence="3">The sequence shown here is derived from an EMBL/GenBank/DDBJ whole genome shotgun (WGS) entry which is preliminary data.</text>
</comment>
<evidence type="ECO:0000313" key="4">
    <source>
        <dbReference type="Proteomes" id="UP001642484"/>
    </source>
</evidence>
<name>A0ABP0QIV2_9DINO</name>
<dbReference type="PROSITE" id="PS50076">
    <property type="entry name" value="DNAJ_2"/>
    <property type="match status" value="1"/>
</dbReference>
<evidence type="ECO:0000256" key="1">
    <source>
        <dbReference type="SAM" id="MobiDB-lite"/>
    </source>
</evidence>
<feature type="compositionally biased region" description="Basic and acidic residues" evidence="1">
    <location>
        <begin position="471"/>
        <end position="484"/>
    </location>
</feature>
<sequence length="677" mass="73814">MIGGYNEEDWLYQEIFSKDPNEAIQEAFDLLGFPGSGDWSSYMVEEISLAYRRQCLRGHPSRGGSARNYLKLQAAMELIRAFGHETSEEEAMSPRKRTFVLDDLALVRELELSNSEAAMEADRLPVARLEELNRALDEYILRQMCFKSEIVAEIARLHENSAYSILGVAPDASDAEIKKAYRLVAMQCHPDKGGDKAEFQELHEAYEKIMEQRRSSANLAKSGGGPMPSSDEEVEPVDPKPKAPEEDAEASPDDAASADGEAASDEADAKKDERGEEDATDAQLLAKSSKAAEEASRYAKTAADFAHQAAEAAETARSGRDTHRDALPLTKSIAHSAIVLTLTVVKAVRVVGYATMDVAAQCRLAARKFTAESCADCSTEAMTLGLEALNAALSCAEVTEVTAAELSRDSDDVEEVLAERFLGAAVRASLAAASASNAAMSAAIAAVEGNRQCIQAAQPPEGAKPQENAEAEEKSVQSEDESARSESTSEPGDAEPAGARAGARAETAEEAALKRQITQRNNNHKVLQRLNAEILTHQQNVRQFLQANRQLIPEVSCEAKGKVQMLLRDYAHEVQLELEQFDQYSNLAEDLPLALKQSGLLAPLLQRQVLAIPVCPKARVLKMAALYDLQMTFQVLEQEIFSFARRRMTEGAVDLEPLEVVIEKVHKELQSYTDGAA</sequence>
<dbReference type="Gene3D" id="1.10.287.110">
    <property type="entry name" value="DnaJ domain"/>
    <property type="match status" value="1"/>
</dbReference>
<dbReference type="EMBL" id="CAXAMN010024550">
    <property type="protein sequence ID" value="CAK9087563.1"/>
    <property type="molecule type" value="Genomic_DNA"/>
</dbReference>
<dbReference type="InterPro" id="IPR001623">
    <property type="entry name" value="DnaJ_domain"/>
</dbReference>
<dbReference type="PANTHER" id="PTHR44240:SF10">
    <property type="entry name" value="J DOMAIN-CONTAINING PROTEIN"/>
    <property type="match status" value="1"/>
</dbReference>
<dbReference type="SUPFAM" id="SSF46565">
    <property type="entry name" value="Chaperone J-domain"/>
    <property type="match status" value="2"/>
</dbReference>
<organism evidence="3 4">
    <name type="scientific">Durusdinium trenchii</name>
    <dbReference type="NCBI Taxonomy" id="1381693"/>
    <lineage>
        <taxon>Eukaryota</taxon>
        <taxon>Sar</taxon>
        <taxon>Alveolata</taxon>
        <taxon>Dinophyceae</taxon>
        <taxon>Suessiales</taxon>
        <taxon>Symbiodiniaceae</taxon>
        <taxon>Durusdinium</taxon>
    </lineage>
</organism>
<evidence type="ECO:0000259" key="2">
    <source>
        <dbReference type="PROSITE" id="PS50076"/>
    </source>
</evidence>
<protein>
    <recommendedName>
        <fullName evidence="2">J domain-containing protein</fullName>
    </recommendedName>
</protein>
<proteinExistence type="predicted"/>
<dbReference type="Proteomes" id="UP001642484">
    <property type="component" value="Unassembled WGS sequence"/>
</dbReference>
<dbReference type="Pfam" id="PF00226">
    <property type="entry name" value="DnaJ"/>
    <property type="match status" value="1"/>
</dbReference>
<keyword evidence="4" id="KW-1185">Reference proteome</keyword>
<dbReference type="SMART" id="SM00271">
    <property type="entry name" value="DnaJ"/>
    <property type="match status" value="2"/>
</dbReference>
<feature type="region of interest" description="Disordered" evidence="1">
    <location>
        <begin position="213"/>
        <end position="288"/>
    </location>
</feature>
<dbReference type="PRINTS" id="PR00625">
    <property type="entry name" value="JDOMAIN"/>
</dbReference>
<reference evidence="3 4" key="1">
    <citation type="submission" date="2024-02" db="EMBL/GenBank/DDBJ databases">
        <authorList>
            <person name="Chen Y."/>
            <person name="Shah S."/>
            <person name="Dougan E. K."/>
            <person name="Thang M."/>
            <person name="Chan C."/>
        </authorList>
    </citation>
    <scope>NUCLEOTIDE SEQUENCE [LARGE SCALE GENOMIC DNA]</scope>
</reference>
<feature type="compositionally biased region" description="Low complexity" evidence="1">
    <location>
        <begin position="490"/>
        <end position="505"/>
    </location>
</feature>
<accession>A0ABP0QIV2</accession>
<feature type="region of interest" description="Disordered" evidence="1">
    <location>
        <begin position="458"/>
        <end position="520"/>
    </location>
</feature>
<gene>
    <name evidence="3" type="ORF">CCMP2556_LOCUS42330</name>
</gene>
<dbReference type="PANTHER" id="PTHR44240">
    <property type="entry name" value="DNAJ DOMAIN (PROKARYOTIC HEAT SHOCK PROTEIN)-RELATED"/>
    <property type="match status" value="1"/>
</dbReference>